<evidence type="ECO:0000256" key="1">
    <source>
        <dbReference type="SAM" id="Phobius"/>
    </source>
</evidence>
<dbReference type="Proteomes" id="UP001589858">
    <property type="component" value="Unassembled WGS sequence"/>
</dbReference>
<gene>
    <name evidence="2" type="ORF">ACFFF8_04855</name>
</gene>
<feature type="transmembrane region" description="Helical" evidence="1">
    <location>
        <begin position="252"/>
        <end position="273"/>
    </location>
</feature>
<evidence type="ECO:0000313" key="2">
    <source>
        <dbReference type="EMBL" id="MFC0683915.1"/>
    </source>
</evidence>
<evidence type="ECO:0000313" key="3">
    <source>
        <dbReference type="Proteomes" id="UP001589858"/>
    </source>
</evidence>
<keyword evidence="3" id="KW-1185">Reference proteome</keyword>
<protein>
    <submittedName>
        <fullName evidence="2">Uncharacterized protein</fullName>
    </submittedName>
</protein>
<keyword evidence="1" id="KW-1133">Transmembrane helix</keyword>
<keyword evidence="1" id="KW-0472">Membrane</keyword>
<organism evidence="2 3">
    <name type="scientific">Novosphingobium clariflavum</name>
    <dbReference type="NCBI Taxonomy" id="2029884"/>
    <lineage>
        <taxon>Bacteria</taxon>
        <taxon>Pseudomonadati</taxon>
        <taxon>Pseudomonadota</taxon>
        <taxon>Alphaproteobacteria</taxon>
        <taxon>Sphingomonadales</taxon>
        <taxon>Sphingomonadaceae</taxon>
        <taxon>Novosphingobium</taxon>
    </lineage>
</organism>
<sequence length="426" mass="47017">MKARLAAVYSNVRSLAERLRACGEHVERSAKAKVGALFARFVTWYEVLVWTCGVVKARCAAVWSDVRSLAKALLAYRKRVGRSANAEVSALLAGNPVACRNRYPLLHRFLHALFHRGTFARFIAWYVVLDLVVVMVEALRPHFPPTDFALPSFEEDVILYLSSYVLGAQIGLLGVISLALALVTLVAQNEEAAIDVKVYYHESMFLGIAASGVALSAVVSIQFLWPLQSLLHAAGGGTTSLFYRSVLVSAEVVWLVLNLAAVAHFISTTFGFVQRDARERLRERYTANVVVPRDLLQRVRSNLYAAAGGATRSDGAKAFLGFGFGFDSGLARQVELEDDFRARSAVVDLRSGLLTWVVARWSKRCGAAPAGTTMTSVGPTLWFAPLLDQPLEGRIVWCRRSGGVPLTAFERWILRRAFVIRRSRID</sequence>
<feature type="transmembrane region" description="Helical" evidence="1">
    <location>
        <begin position="158"/>
        <end position="183"/>
    </location>
</feature>
<reference evidence="2 3" key="1">
    <citation type="submission" date="2024-09" db="EMBL/GenBank/DDBJ databases">
        <authorList>
            <person name="Sun Q."/>
            <person name="Mori K."/>
        </authorList>
    </citation>
    <scope>NUCLEOTIDE SEQUENCE [LARGE SCALE GENOMIC DNA]</scope>
    <source>
        <strain evidence="2 3">CICC 11035S</strain>
    </source>
</reference>
<proteinExistence type="predicted"/>
<comment type="caution">
    <text evidence="2">The sequence shown here is derived from an EMBL/GenBank/DDBJ whole genome shotgun (WGS) entry which is preliminary data.</text>
</comment>
<accession>A0ABV6S3V3</accession>
<dbReference type="RefSeq" id="WP_267223233.1">
    <property type="nucleotide sequence ID" value="NZ_JAPCWC010000021.1"/>
</dbReference>
<name>A0ABV6S3V3_9SPHN</name>
<feature type="transmembrane region" description="Helical" evidence="1">
    <location>
        <begin position="118"/>
        <end position="138"/>
    </location>
</feature>
<keyword evidence="1" id="KW-0812">Transmembrane</keyword>
<dbReference type="EMBL" id="JBHLTM010000019">
    <property type="protein sequence ID" value="MFC0683915.1"/>
    <property type="molecule type" value="Genomic_DNA"/>
</dbReference>
<feature type="transmembrane region" description="Helical" evidence="1">
    <location>
        <begin position="204"/>
        <end position="225"/>
    </location>
</feature>